<evidence type="ECO:0000313" key="2">
    <source>
        <dbReference type="Proteomes" id="UP000018144"/>
    </source>
</evidence>
<proteinExistence type="predicted"/>
<accession>U4LKC6</accession>
<protein>
    <submittedName>
        <fullName evidence="1">Uncharacterized protein</fullName>
    </submittedName>
</protein>
<sequence>MILMLPQLTLPALPQWGVAGRSGGGVCGRHASFFLWPAPALALLQPTVLSIARPPHHTNMRLHGNLVQRGQRSLEGNPSPIPR</sequence>
<evidence type="ECO:0000313" key="1">
    <source>
        <dbReference type="EMBL" id="CCX29805.1"/>
    </source>
</evidence>
<dbReference type="Proteomes" id="UP000018144">
    <property type="component" value="Unassembled WGS sequence"/>
</dbReference>
<gene>
    <name evidence="1" type="ORF">PCON_07211</name>
</gene>
<dbReference type="EMBL" id="HF935358">
    <property type="protein sequence ID" value="CCX29805.1"/>
    <property type="molecule type" value="Genomic_DNA"/>
</dbReference>
<reference evidence="1 2" key="1">
    <citation type="journal article" date="2013" name="PLoS Genet.">
        <title>The genome and development-dependent transcriptomes of Pyronema confluens: a window into fungal evolution.</title>
        <authorList>
            <person name="Traeger S."/>
            <person name="Altegoer F."/>
            <person name="Freitag M."/>
            <person name="Gabaldon T."/>
            <person name="Kempken F."/>
            <person name="Kumar A."/>
            <person name="Marcet-Houben M."/>
            <person name="Poggeler S."/>
            <person name="Stajich J.E."/>
            <person name="Nowrousian M."/>
        </authorList>
    </citation>
    <scope>NUCLEOTIDE SEQUENCE [LARGE SCALE GENOMIC DNA]</scope>
    <source>
        <strain evidence="2">CBS 100304</strain>
        <tissue evidence="1">Vegetative mycelium</tissue>
    </source>
</reference>
<keyword evidence="2" id="KW-1185">Reference proteome</keyword>
<organism evidence="1 2">
    <name type="scientific">Pyronema omphalodes (strain CBS 100304)</name>
    <name type="common">Pyronema confluens</name>
    <dbReference type="NCBI Taxonomy" id="1076935"/>
    <lineage>
        <taxon>Eukaryota</taxon>
        <taxon>Fungi</taxon>
        <taxon>Dikarya</taxon>
        <taxon>Ascomycota</taxon>
        <taxon>Pezizomycotina</taxon>
        <taxon>Pezizomycetes</taxon>
        <taxon>Pezizales</taxon>
        <taxon>Pyronemataceae</taxon>
        <taxon>Pyronema</taxon>
    </lineage>
</organism>
<name>U4LKC6_PYROM</name>
<dbReference type="AlphaFoldDB" id="U4LKC6"/>